<dbReference type="AlphaFoldDB" id="A0A246L156"/>
<dbReference type="GO" id="GO:0016301">
    <property type="term" value="F:kinase activity"/>
    <property type="evidence" value="ECO:0007669"/>
    <property type="project" value="UniProtKB-KW"/>
</dbReference>
<protein>
    <submittedName>
        <fullName evidence="1">Adenylate kinase</fullName>
    </submittedName>
</protein>
<evidence type="ECO:0000313" key="2">
    <source>
        <dbReference type="Proteomes" id="UP000197904"/>
    </source>
</evidence>
<dbReference type="InterPro" id="IPR027417">
    <property type="entry name" value="P-loop_NTPase"/>
</dbReference>
<dbReference type="SUPFAM" id="SSF52540">
    <property type="entry name" value="P-loop containing nucleoside triphosphate hydrolases"/>
    <property type="match status" value="1"/>
</dbReference>
<sequence length="178" mass="19521">MKIIGITGRARSGKDTLAEFLVSDHGFVKLSFAAPIRAFVADITGLPVSAMEDGPLKEEPLDWLNGQTPRRLMQTVGTEWGREMIDRDLWVKVVAQKIRQARRDGAAGVVVSDVRFDNEAQFIREWGGQVVQVLRDSAAPVSAHASEAGVHGDLIDTVIDNNGPIHRLRMVAESLARL</sequence>
<dbReference type="RefSeq" id="WP_004154581.1">
    <property type="nucleotide sequence ID" value="NZ_CP197388.1"/>
</dbReference>
<dbReference type="Pfam" id="PF21448">
    <property type="entry name" value="DNMK"/>
    <property type="match status" value="1"/>
</dbReference>
<accession>A0A246L156</accession>
<comment type="caution">
    <text evidence="1">The sequence shown here is derived from an EMBL/GenBank/DDBJ whole genome shotgun (WGS) entry which is preliminary data.</text>
</comment>
<keyword evidence="1" id="KW-0418">Kinase</keyword>
<reference evidence="1 2" key="1">
    <citation type="submission" date="2017-06" db="EMBL/GenBank/DDBJ databases">
        <authorList>
            <person name="Kim H.J."/>
            <person name="Triplett B.A."/>
        </authorList>
    </citation>
    <scope>NUCLEOTIDE SEQUENCE [LARGE SCALE GENOMIC DNA]</scope>
    <source>
        <strain evidence="1 2">S18795</strain>
    </source>
</reference>
<proteinExistence type="predicted"/>
<gene>
    <name evidence="1" type="ORF">CEE55_10790</name>
</gene>
<dbReference type="Gene3D" id="3.40.50.300">
    <property type="entry name" value="P-loop containing nucleotide triphosphate hydrolases"/>
    <property type="match status" value="2"/>
</dbReference>
<name>A0A246L156_9GAMM</name>
<dbReference type="InterPro" id="IPR048444">
    <property type="entry name" value="DNMK"/>
</dbReference>
<dbReference type="Proteomes" id="UP000197904">
    <property type="component" value="Unassembled WGS sequence"/>
</dbReference>
<evidence type="ECO:0000313" key="1">
    <source>
        <dbReference type="EMBL" id="OWR33625.1"/>
    </source>
</evidence>
<keyword evidence="1" id="KW-0808">Transferase</keyword>
<organism evidence="1 2">
    <name type="scientific">Stenotrophomonas pavanii</name>
    <dbReference type="NCBI Taxonomy" id="487698"/>
    <lineage>
        <taxon>Bacteria</taxon>
        <taxon>Pseudomonadati</taxon>
        <taxon>Pseudomonadota</taxon>
        <taxon>Gammaproteobacteria</taxon>
        <taxon>Lysobacterales</taxon>
        <taxon>Lysobacteraceae</taxon>
        <taxon>Stenotrophomonas</taxon>
    </lineage>
</organism>
<dbReference type="EMBL" id="NIXP01000075">
    <property type="protein sequence ID" value="OWR33625.1"/>
    <property type="molecule type" value="Genomic_DNA"/>
</dbReference>